<evidence type="ECO:0000256" key="4">
    <source>
        <dbReference type="ARBA" id="ARBA00022741"/>
    </source>
</evidence>
<sequence length="203" mass="22399">MFPHGTGFVLVFDYMHTDLSEVIRNSGSPLTDSQIKSYMVMILSGVEVMHRNGIMHRELKDLPDYNKITFNLCEPTPFEEIFPDASSEAVDLIKQFLVYPPYGRISVGKALLHDYFTTEPLPAHSSELPHPNPHRTGFAAMVHPQQAYESCLTASMGSLLVGHDLLREGALLSVFADGKRQSASPVPCASPTQIAVPLSNTDK</sequence>
<comment type="caution">
    <text evidence="14">The sequence shown here is derived from an EMBL/GenBank/DDBJ whole genome shotgun (WGS) entry which is preliminary data.</text>
</comment>
<dbReference type="Gene3D" id="1.10.510.10">
    <property type="entry name" value="Transferase(Phosphotransferase) domain 1"/>
    <property type="match status" value="2"/>
</dbReference>
<evidence type="ECO:0000256" key="10">
    <source>
        <dbReference type="ARBA" id="ARBA00047811"/>
    </source>
</evidence>
<evidence type="ECO:0000313" key="14">
    <source>
        <dbReference type="EMBL" id="CAL5131061.1"/>
    </source>
</evidence>
<dbReference type="Pfam" id="PF00069">
    <property type="entry name" value="Pkinase"/>
    <property type="match status" value="1"/>
</dbReference>
<dbReference type="PANTHER" id="PTHR24056">
    <property type="entry name" value="CELL DIVISION PROTEIN KINASE"/>
    <property type="match status" value="1"/>
</dbReference>
<keyword evidence="2" id="KW-0723">Serine/threonine-protein kinase</keyword>
<evidence type="ECO:0000256" key="9">
    <source>
        <dbReference type="ARBA" id="ARBA00035723"/>
    </source>
</evidence>
<comment type="catalytic activity">
    <reaction evidence="10">
        <text>L-threonyl-[protein] + ATP = O-phospho-L-threonyl-[protein] + ADP + H(+)</text>
        <dbReference type="Rhea" id="RHEA:46608"/>
        <dbReference type="Rhea" id="RHEA-COMP:11060"/>
        <dbReference type="Rhea" id="RHEA-COMP:11605"/>
        <dbReference type="ChEBI" id="CHEBI:15378"/>
        <dbReference type="ChEBI" id="CHEBI:30013"/>
        <dbReference type="ChEBI" id="CHEBI:30616"/>
        <dbReference type="ChEBI" id="CHEBI:61977"/>
        <dbReference type="ChEBI" id="CHEBI:456216"/>
        <dbReference type="EC" id="2.7.11.22"/>
    </reaction>
</comment>
<dbReference type="Proteomes" id="UP001497525">
    <property type="component" value="Unassembled WGS sequence"/>
</dbReference>
<evidence type="ECO:0000259" key="13">
    <source>
        <dbReference type="PROSITE" id="PS50011"/>
    </source>
</evidence>
<feature type="compositionally biased region" description="Polar residues" evidence="12">
    <location>
        <begin position="190"/>
        <end position="203"/>
    </location>
</feature>
<keyword evidence="6" id="KW-0067">ATP-binding</keyword>
<evidence type="ECO:0000256" key="7">
    <source>
        <dbReference type="ARBA" id="ARBA00035711"/>
    </source>
</evidence>
<dbReference type="GO" id="GO:0005524">
    <property type="term" value="F:ATP binding"/>
    <property type="evidence" value="ECO:0007669"/>
    <property type="project" value="UniProtKB-KW"/>
</dbReference>
<keyword evidence="5" id="KW-0418">Kinase</keyword>
<evidence type="ECO:0000256" key="12">
    <source>
        <dbReference type="SAM" id="MobiDB-lite"/>
    </source>
</evidence>
<dbReference type="EMBL" id="CAXLJL010000079">
    <property type="protein sequence ID" value="CAL5131061.1"/>
    <property type="molecule type" value="Genomic_DNA"/>
</dbReference>
<dbReference type="GO" id="GO:0004693">
    <property type="term" value="F:cyclin-dependent protein serine/threonine kinase activity"/>
    <property type="evidence" value="ECO:0007669"/>
    <property type="project" value="UniProtKB-EC"/>
</dbReference>
<dbReference type="PROSITE" id="PS50011">
    <property type="entry name" value="PROTEIN_KINASE_DOM"/>
    <property type="match status" value="1"/>
</dbReference>
<dbReference type="InterPro" id="IPR011009">
    <property type="entry name" value="Kinase-like_dom_sf"/>
</dbReference>
<organism evidence="14 15">
    <name type="scientific">Calicophoron daubneyi</name>
    <name type="common">Rumen fluke</name>
    <name type="synonym">Paramphistomum daubneyi</name>
    <dbReference type="NCBI Taxonomy" id="300641"/>
    <lineage>
        <taxon>Eukaryota</taxon>
        <taxon>Metazoa</taxon>
        <taxon>Spiralia</taxon>
        <taxon>Lophotrochozoa</taxon>
        <taxon>Platyhelminthes</taxon>
        <taxon>Trematoda</taxon>
        <taxon>Digenea</taxon>
        <taxon>Plagiorchiida</taxon>
        <taxon>Pronocephalata</taxon>
        <taxon>Paramphistomoidea</taxon>
        <taxon>Paramphistomidae</taxon>
        <taxon>Calicophoron</taxon>
    </lineage>
</organism>
<dbReference type="GO" id="GO:0005634">
    <property type="term" value="C:nucleus"/>
    <property type="evidence" value="ECO:0007669"/>
    <property type="project" value="TreeGrafter"/>
</dbReference>
<reference evidence="14" key="1">
    <citation type="submission" date="2024-06" db="EMBL/GenBank/DDBJ databases">
        <authorList>
            <person name="Liu X."/>
            <person name="Lenzi L."/>
            <person name="Haldenby T S."/>
            <person name="Uol C."/>
        </authorList>
    </citation>
    <scope>NUCLEOTIDE SEQUENCE</scope>
</reference>
<dbReference type="SUPFAM" id="SSF56112">
    <property type="entry name" value="Protein kinase-like (PK-like)"/>
    <property type="match status" value="1"/>
</dbReference>
<evidence type="ECO:0000256" key="5">
    <source>
        <dbReference type="ARBA" id="ARBA00022777"/>
    </source>
</evidence>
<dbReference type="InterPro" id="IPR050108">
    <property type="entry name" value="CDK"/>
</dbReference>
<evidence type="ECO:0000313" key="15">
    <source>
        <dbReference type="Proteomes" id="UP001497525"/>
    </source>
</evidence>
<comment type="catalytic activity">
    <reaction evidence="11">
        <text>L-seryl-[protein] + ATP = O-phospho-L-seryl-[protein] + ADP + H(+)</text>
        <dbReference type="Rhea" id="RHEA:17989"/>
        <dbReference type="Rhea" id="RHEA-COMP:9863"/>
        <dbReference type="Rhea" id="RHEA-COMP:11604"/>
        <dbReference type="ChEBI" id="CHEBI:15378"/>
        <dbReference type="ChEBI" id="CHEBI:29999"/>
        <dbReference type="ChEBI" id="CHEBI:30616"/>
        <dbReference type="ChEBI" id="CHEBI:83421"/>
        <dbReference type="ChEBI" id="CHEBI:456216"/>
        <dbReference type="EC" id="2.7.11.22"/>
    </reaction>
</comment>
<name>A0AAV2T2L7_CALDB</name>
<proteinExistence type="predicted"/>
<dbReference type="PANTHER" id="PTHR24056:SF171">
    <property type="entry name" value="CYCLIN-DEPENDENT KINASE 20"/>
    <property type="match status" value="1"/>
</dbReference>
<evidence type="ECO:0000256" key="2">
    <source>
        <dbReference type="ARBA" id="ARBA00022527"/>
    </source>
</evidence>
<dbReference type="EC" id="2.7.11.22" evidence="1"/>
<evidence type="ECO:0000256" key="3">
    <source>
        <dbReference type="ARBA" id="ARBA00022679"/>
    </source>
</evidence>
<feature type="domain" description="Protein kinase" evidence="13">
    <location>
        <begin position="1"/>
        <end position="203"/>
    </location>
</feature>
<dbReference type="InterPro" id="IPR000719">
    <property type="entry name" value="Prot_kinase_dom"/>
</dbReference>
<dbReference type="AlphaFoldDB" id="A0AAV2T2L7"/>
<feature type="region of interest" description="Disordered" evidence="12">
    <location>
        <begin position="181"/>
        <end position="203"/>
    </location>
</feature>
<protein>
    <recommendedName>
        <fullName evidence="7">Cyclin-dependent kinase 20</fullName>
        <ecNumber evidence="1">2.7.11.22</ecNumber>
    </recommendedName>
    <alternativeName>
        <fullName evidence="8">Cell cycle-related kinase</fullName>
    </alternativeName>
    <alternativeName>
        <fullName evidence="9">Cell division protein kinase 20</fullName>
    </alternativeName>
</protein>
<evidence type="ECO:0000256" key="11">
    <source>
        <dbReference type="ARBA" id="ARBA00048367"/>
    </source>
</evidence>
<keyword evidence="3" id="KW-0808">Transferase</keyword>
<evidence type="ECO:0000256" key="1">
    <source>
        <dbReference type="ARBA" id="ARBA00012425"/>
    </source>
</evidence>
<gene>
    <name evidence="14" type="ORF">CDAUBV1_LOCUS3247</name>
</gene>
<evidence type="ECO:0000256" key="8">
    <source>
        <dbReference type="ARBA" id="ARBA00035720"/>
    </source>
</evidence>
<dbReference type="SMART" id="SM00220">
    <property type="entry name" value="S_TKc"/>
    <property type="match status" value="1"/>
</dbReference>
<accession>A0AAV2T2L7</accession>
<keyword evidence="4" id="KW-0547">Nucleotide-binding</keyword>
<evidence type="ECO:0000256" key="6">
    <source>
        <dbReference type="ARBA" id="ARBA00022840"/>
    </source>
</evidence>